<evidence type="ECO:0000259" key="19">
    <source>
        <dbReference type="Pfam" id="PF16212"/>
    </source>
</evidence>
<feature type="transmembrane region" description="Helical" evidence="16">
    <location>
        <begin position="394"/>
        <end position="416"/>
    </location>
</feature>
<dbReference type="NCBIfam" id="TIGR01652">
    <property type="entry name" value="ATPase-Plipid"/>
    <property type="match status" value="1"/>
</dbReference>
<comment type="catalytic activity">
    <reaction evidence="11 16">
        <text>ATP + H2O + phospholipidSide 1 = ADP + phosphate + phospholipidSide 2.</text>
        <dbReference type="EC" id="7.6.2.1"/>
    </reaction>
</comment>
<dbReference type="GO" id="GO:0016887">
    <property type="term" value="F:ATP hydrolysis activity"/>
    <property type="evidence" value="ECO:0007669"/>
    <property type="project" value="InterPro"/>
</dbReference>
<feature type="compositionally biased region" description="Low complexity" evidence="17">
    <location>
        <begin position="1287"/>
        <end position="1300"/>
    </location>
</feature>
<dbReference type="Gene3D" id="2.70.150.10">
    <property type="entry name" value="Calcium-transporting ATPase, cytoplasmic transduction domain A"/>
    <property type="match status" value="1"/>
</dbReference>
<gene>
    <name evidence="20" type="ORF">GGX14DRAFT_378487</name>
</gene>
<feature type="transmembrane region" description="Helical" evidence="16">
    <location>
        <begin position="1061"/>
        <end position="1082"/>
    </location>
</feature>
<dbReference type="PANTHER" id="PTHR24092:SF153">
    <property type="entry name" value="PHOSPHOLIPID-TRANSPORTING ATPASE"/>
    <property type="match status" value="1"/>
</dbReference>
<feature type="transmembrane region" description="Helical" evidence="16">
    <location>
        <begin position="1103"/>
        <end position="1130"/>
    </location>
</feature>
<dbReference type="InterPro" id="IPR036412">
    <property type="entry name" value="HAD-like_sf"/>
</dbReference>
<name>A0AAD6UWM0_9AGAR</name>
<evidence type="ECO:0000256" key="11">
    <source>
        <dbReference type="ARBA" id="ARBA00034036"/>
    </source>
</evidence>
<evidence type="ECO:0000256" key="17">
    <source>
        <dbReference type="SAM" id="MobiDB-lite"/>
    </source>
</evidence>
<dbReference type="InterPro" id="IPR032630">
    <property type="entry name" value="P_typ_ATPase_c"/>
</dbReference>
<dbReference type="Gene3D" id="3.40.50.1000">
    <property type="entry name" value="HAD superfamily/HAD-like"/>
    <property type="match status" value="2"/>
</dbReference>
<feature type="binding site" evidence="14">
    <location>
        <position position="803"/>
    </location>
    <ligand>
        <name>ATP</name>
        <dbReference type="ChEBI" id="CHEBI:30616"/>
    </ligand>
</feature>
<dbReference type="InterPro" id="IPR018303">
    <property type="entry name" value="ATPase_P-typ_P_site"/>
</dbReference>
<evidence type="ECO:0000256" key="13">
    <source>
        <dbReference type="PIRSR" id="PIRSR606539-1"/>
    </source>
</evidence>
<feature type="binding site" evidence="14">
    <location>
        <position position="805"/>
    </location>
    <ligand>
        <name>ATP</name>
        <dbReference type="ChEBI" id="CHEBI:30616"/>
    </ligand>
</feature>
<reference evidence="20" key="1">
    <citation type="submission" date="2023-03" db="EMBL/GenBank/DDBJ databases">
        <title>Massive genome expansion in bonnet fungi (Mycena s.s.) driven by repeated elements and novel gene families across ecological guilds.</title>
        <authorList>
            <consortium name="Lawrence Berkeley National Laboratory"/>
            <person name="Harder C.B."/>
            <person name="Miyauchi S."/>
            <person name="Viragh M."/>
            <person name="Kuo A."/>
            <person name="Thoen E."/>
            <person name="Andreopoulos B."/>
            <person name="Lu D."/>
            <person name="Skrede I."/>
            <person name="Drula E."/>
            <person name="Henrissat B."/>
            <person name="Morin E."/>
            <person name="Kohler A."/>
            <person name="Barry K."/>
            <person name="LaButti K."/>
            <person name="Morin E."/>
            <person name="Salamov A."/>
            <person name="Lipzen A."/>
            <person name="Mereny Z."/>
            <person name="Hegedus B."/>
            <person name="Baldrian P."/>
            <person name="Stursova M."/>
            <person name="Weitz H."/>
            <person name="Taylor A."/>
            <person name="Grigoriev I.V."/>
            <person name="Nagy L.G."/>
            <person name="Martin F."/>
            <person name="Kauserud H."/>
        </authorList>
    </citation>
    <scope>NUCLEOTIDE SEQUENCE</scope>
    <source>
        <strain evidence="20">9144</strain>
    </source>
</reference>
<comment type="catalytic activity">
    <reaction evidence="12">
        <text>a 1,2-diacyl-sn-glycero-3-phosphoethanolamine(out) + ATP + H2O = a 1,2-diacyl-sn-glycero-3-phosphoethanolamine(in) + ADP + phosphate + H(+)</text>
        <dbReference type="Rhea" id="RHEA:66132"/>
        <dbReference type="ChEBI" id="CHEBI:15377"/>
        <dbReference type="ChEBI" id="CHEBI:15378"/>
        <dbReference type="ChEBI" id="CHEBI:30616"/>
        <dbReference type="ChEBI" id="CHEBI:43474"/>
        <dbReference type="ChEBI" id="CHEBI:64612"/>
        <dbReference type="ChEBI" id="CHEBI:456216"/>
    </reaction>
    <physiologicalReaction direction="left-to-right" evidence="12">
        <dbReference type="Rhea" id="RHEA:66133"/>
    </physiologicalReaction>
</comment>
<feature type="transmembrane region" description="Helical" evidence="16">
    <location>
        <begin position="1029"/>
        <end position="1049"/>
    </location>
</feature>
<evidence type="ECO:0000259" key="18">
    <source>
        <dbReference type="Pfam" id="PF16209"/>
    </source>
</evidence>
<dbReference type="InterPro" id="IPR008250">
    <property type="entry name" value="ATPase_P-typ_transduc_dom_A_sf"/>
</dbReference>
<dbReference type="EMBL" id="JARJCW010000104">
    <property type="protein sequence ID" value="KAJ7193856.1"/>
    <property type="molecule type" value="Genomic_DNA"/>
</dbReference>
<feature type="domain" description="P-type ATPase C-terminal" evidence="19">
    <location>
        <begin position="994"/>
        <end position="1244"/>
    </location>
</feature>
<dbReference type="Proteomes" id="UP001219525">
    <property type="component" value="Unassembled WGS sequence"/>
</dbReference>
<dbReference type="InterPro" id="IPR044492">
    <property type="entry name" value="P_typ_ATPase_HD_dom"/>
</dbReference>
<feature type="transmembrane region" description="Helical" evidence="16">
    <location>
        <begin position="1142"/>
        <end position="1162"/>
    </location>
</feature>
<feature type="binding site" evidence="14">
    <location>
        <position position="971"/>
    </location>
    <ligand>
        <name>ATP</name>
        <dbReference type="ChEBI" id="CHEBI:30616"/>
    </ligand>
</feature>
<feature type="domain" description="P-type ATPase N-terminal" evidence="18">
    <location>
        <begin position="54"/>
        <end position="109"/>
    </location>
</feature>
<feature type="binding site" evidence="15">
    <location>
        <position position="462"/>
    </location>
    <ligand>
        <name>Mg(2+)</name>
        <dbReference type="ChEBI" id="CHEBI:18420"/>
    </ligand>
</feature>
<keyword evidence="5 14" id="KW-0547">Nucleotide-binding</keyword>
<evidence type="ECO:0000256" key="16">
    <source>
        <dbReference type="RuleBase" id="RU362033"/>
    </source>
</evidence>
<evidence type="ECO:0000256" key="2">
    <source>
        <dbReference type="ARBA" id="ARBA00008109"/>
    </source>
</evidence>
<evidence type="ECO:0000313" key="20">
    <source>
        <dbReference type="EMBL" id="KAJ7193856.1"/>
    </source>
</evidence>
<dbReference type="SUPFAM" id="SSF81653">
    <property type="entry name" value="Calcium ATPase, transduction domain A"/>
    <property type="match status" value="1"/>
</dbReference>
<evidence type="ECO:0000256" key="14">
    <source>
        <dbReference type="PIRSR" id="PIRSR606539-2"/>
    </source>
</evidence>
<evidence type="ECO:0000256" key="8">
    <source>
        <dbReference type="ARBA" id="ARBA00022967"/>
    </source>
</evidence>
<organism evidence="20 21">
    <name type="scientific">Mycena pura</name>
    <dbReference type="NCBI Taxonomy" id="153505"/>
    <lineage>
        <taxon>Eukaryota</taxon>
        <taxon>Fungi</taxon>
        <taxon>Dikarya</taxon>
        <taxon>Basidiomycota</taxon>
        <taxon>Agaricomycotina</taxon>
        <taxon>Agaricomycetes</taxon>
        <taxon>Agaricomycetidae</taxon>
        <taxon>Agaricales</taxon>
        <taxon>Marasmiineae</taxon>
        <taxon>Mycenaceae</taxon>
        <taxon>Mycena</taxon>
    </lineage>
</organism>
<proteinExistence type="inferred from homology"/>
<keyword evidence="10 16" id="KW-0472">Membrane</keyword>
<dbReference type="SUPFAM" id="SSF56784">
    <property type="entry name" value="HAD-like"/>
    <property type="match status" value="1"/>
</dbReference>
<feature type="binding site" evidence="15">
    <location>
        <position position="968"/>
    </location>
    <ligand>
        <name>Mg(2+)</name>
        <dbReference type="ChEBI" id="CHEBI:18420"/>
    </ligand>
</feature>
<dbReference type="InterPro" id="IPR032631">
    <property type="entry name" value="P-type_ATPase_N"/>
</dbReference>
<evidence type="ECO:0000256" key="6">
    <source>
        <dbReference type="ARBA" id="ARBA00022840"/>
    </source>
</evidence>
<dbReference type="Pfam" id="PF13246">
    <property type="entry name" value="Cation_ATPase"/>
    <property type="match status" value="1"/>
</dbReference>
<sequence length="1387" mass="153645">MNLKKSAVARWYAAAAAFNVETLFSPRRQPGPKRTIFVHEQLPPDYVDAKGKVKREHTYPSNQVITSKYTLITFFPRNLLEQFRRVANVFFLGIAILQFFPKFSTISPGLVIFPLLVVLSITAGKDAYEDTKRHQSDRKVNHGHARVLAAQVNPNSMKPKGRTFVRGVQTLVKKPVKKTVAEKTVDDDGWRTALWEDVRVGDFIKIVDNELLPADILVCATSEEENVAFVETKNLDGETNLKSRHAVPALTHLRDAAACADPAHAFRVDCERPDTDMYRLNGTVFADDKPVPVDLSMTLLRGTVLRNTRWVVGLVLFTGEDTKIVLNSGGTPSKRSKVERQMNPQVATNLLLLAAMAVACGITDSVLEKRLYPEGAPWLYDDNRNQDNPSFNGLVTWAFALITFQNIVPISLYISIEFVRTCQALFIYFDTEIYYEKTNQPTLSKSWNLSDDLGQIEYIFSDKTGTLTQNSMIFRECSIGGKVYSGDAMDDAPPLHSNHMPPGPRPSSGGSSTVVDSNSGVAHTASEGHAAMPPRPSSPAPRRRFVDAVLTADLVAAQHTGADAPPAARAHARTLHGFFSVLALCHTVLADTDSDGNVVAYKAQSPDEAALVQAAADAGYVFRGREREVLLLQTPSCAPGAVERYELLNILEFTSARKRMSVIVRKVKGGTGGGDGDGRLLLLSKGADNVIFERLKKGVDAGEELKGETEKQLDEFAGKGLRTLTLAYKVLQAEDEYEAWSERYHDATLALDDREEHIEAVSDEIEHDLRLLGATAIEDRLQDGVPETIADLKRAGIKVWVATGDKLETAIAIGHSTNLISSESNIVIIRNGNEGSRPVYDQMVRAIEEFFPDSGIIDEGGAVINQHHRRTSSSTSVSERAHPLRRVSTGVSDIVGANNGERPGGFVLVIDGTALGYALHDEQHRSLLLQLAMLCEGVICCRVSPLQKALVVRLVKDGIGAMTLAIGDGANDVSMIQAADVGVGISGEEGVQAVNSSDYAIAQFRFLKRLLFVHGHWSYARNGNMIVNFFYKNIVCIGVLWWFQIYNSWSSSYAFEYTYLLWWNSFWTIAPVIAMGIFDRLIDASTLMALPELYRYGREGRWFGFRLFTIYMLDGIYQSAVIFFFIMFTYDTTTARDDGYNGYQYEFTTTMAISAVLCANLFNGLNTTVWTWWVFFAVFLGIVLVWAYTAIYSIISPGWFSTPIFGNDHYLFRSAYFWLCTLYTVILALAPRYLAKAWSFGFQPNDIDILRWVRKAEPELDIAAAAAPQPPGSHSLAALKRAPSVASRSSVGSASAPPRRMSSDPRSGSRTDMATGLRSFHRGFDFATEEGGVAIRRMQTGLSEARQSRVSLAADNRRPQHRTLGNILSNTIRRNRGRRRVEGDSYD</sequence>
<dbReference type="FunFam" id="3.40.50.1000:FF:000001">
    <property type="entry name" value="Phospholipid-transporting ATPase IC"/>
    <property type="match status" value="1"/>
</dbReference>
<comment type="subcellular location">
    <subcellularLocation>
        <location evidence="1 16">Membrane</location>
        <topology evidence="1 16">Multi-pass membrane protein</topology>
    </subcellularLocation>
</comment>
<feature type="binding site" evidence="14">
    <location>
        <position position="804"/>
    </location>
    <ligand>
        <name>ATP</name>
        <dbReference type="ChEBI" id="CHEBI:30616"/>
    </ligand>
</feature>
<comment type="cofactor">
    <cofactor evidence="15">
        <name>Mg(2+)</name>
        <dbReference type="ChEBI" id="CHEBI:18420"/>
    </cofactor>
</comment>
<feature type="binding site" evidence="14">
    <location>
        <position position="464"/>
    </location>
    <ligand>
        <name>ATP</name>
        <dbReference type="ChEBI" id="CHEBI:30616"/>
    </ligand>
</feature>
<dbReference type="SFLD" id="SFLDS00003">
    <property type="entry name" value="Haloacid_Dehalogenase"/>
    <property type="match status" value="1"/>
</dbReference>
<keyword evidence="6 14" id="KW-0067">ATP-binding</keyword>
<feature type="transmembrane region" description="Helical" evidence="16">
    <location>
        <begin position="1169"/>
        <end position="1195"/>
    </location>
</feature>
<feature type="active site" description="4-aspartylphosphate intermediate" evidence="13">
    <location>
        <position position="462"/>
    </location>
</feature>
<feature type="transmembrane region" description="Helical" evidence="16">
    <location>
        <begin position="83"/>
        <end position="100"/>
    </location>
</feature>
<evidence type="ECO:0000256" key="10">
    <source>
        <dbReference type="ARBA" id="ARBA00023136"/>
    </source>
</evidence>
<dbReference type="Pfam" id="PF16209">
    <property type="entry name" value="PhoLip_ATPase_N"/>
    <property type="match status" value="1"/>
</dbReference>
<keyword evidence="4 15" id="KW-0479">Metal-binding</keyword>
<evidence type="ECO:0000256" key="15">
    <source>
        <dbReference type="PIRSR" id="PIRSR606539-3"/>
    </source>
</evidence>
<dbReference type="EC" id="7.6.2.1" evidence="16"/>
<evidence type="ECO:0000256" key="7">
    <source>
        <dbReference type="ARBA" id="ARBA00022842"/>
    </source>
</evidence>
<feature type="binding site" evidence="14">
    <location>
        <position position="972"/>
    </location>
    <ligand>
        <name>ATP</name>
        <dbReference type="ChEBI" id="CHEBI:30616"/>
    </ligand>
</feature>
<feature type="binding site" evidence="14">
    <location>
        <position position="463"/>
    </location>
    <ligand>
        <name>ATP</name>
        <dbReference type="ChEBI" id="CHEBI:30616"/>
    </ligand>
</feature>
<feature type="binding site" evidence="14">
    <location>
        <position position="653"/>
    </location>
    <ligand>
        <name>ATP</name>
        <dbReference type="ChEBI" id="CHEBI:30616"/>
    </ligand>
</feature>
<feature type="binding site" evidence="14">
    <location>
        <position position="608"/>
    </location>
    <ligand>
        <name>ATP</name>
        <dbReference type="ChEBI" id="CHEBI:30616"/>
    </ligand>
</feature>
<evidence type="ECO:0000313" key="21">
    <source>
        <dbReference type="Proteomes" id="UP001219525"/>
    </source>
</evidence>
<accession>A0AAD6UWM0</accession>
<feature type="transmembrane region" description="Helical" evidence="16">
    <location>
        <begin position="346"/>
        <end position="367"/>
    </location>
</feature>
<comment type="caution">
    <text evidence="20">The sequence shown here is derived from an EMBL/GenBank/DDBJ whole genome shotgun (WGS) entry which is preliminary data.</text>
</comment>
<keyword evidence="7 15" id="KW-0460">Magnesium</keyword>
<feature type="binding site" evidence="14">
    <location>
        <position position="942"/>
    </location>
    <ligand>
        <name>ATP</name>
        <dbReference type="ChEBI" id="CHEBI:30616"/>
    </ligand>
</feature>
<dbReference type="SUPFAM" id="SSF81665">
    <property type="entry name" value="Calcium ATPase, transmembrane domain M"/>
    <property type="match status" value="1"/>
</dbReference>
<feature type="region of interest" description="Disordered" evidence="17">
    <location>
        <begin position="1287"/>
        <end position="1314"/>
    </location>
</feature>
<evidence type="ECO:0000256" key="4">
    <source>
        <dbReference type="ARBA" id="ARBA00022723"/>
    </source>
</evidence>
<feature type="binding site" evidence="14">
    <location>
        <position position="462"/>
    </location>
    <ligand>
        <name>ATP</name>
        <dbReference type="ChEBI" id="CHEBI:30616"/>
    </ligand>
</feature>
<evidence type="ECO:0000256" key="9">
    <source>
        <dbReference type="ARBA" id="ARBA00022989"/>
    </source>
</evidence>
<feature type="binding site" evidence="15">
    <location>
        <position position="464"/>
    </location>
    <ligand>
        <name>Mg(2+)</name>
        <dbReference type="ChEBI" id="CHEBI:18420"/>
    </ligand>
</feature>
<dbReference type="GO" id="GO:0005886">
    <property type="term" value="C:plasma membrane"/>
    <property type="evidence" value="ECO:0007669"/>
    <property type="project" value="TreeGrafter"/>
</dbReference>
<feature type="transmembrane region" description="Helical" evidence="16">
    <location>
        <begin position="1215"/>
        <end position="1235"/>
    </location>
</feature>
<evidence type="ECO:0000256" key="5">
    <source>
        <dbReference type="ARBA" id="ARBA00022741"/>
    </source>
</evidence>
<dbReference type="PRINTS" id="PR00119">
    <property type="entry name" value="CATATPASE"/>
</dbReference>
<evidence type="ECO:0000256" key="12">
    <source>
        <dbReference type="ARBA" id="ARBA00049128"/>
    </source>
</evidence>
<dbReference type="PANTHER" id="PTHR24092">
    <property type="entry name" value="PROBABLE PHOSPHOLIPID-TRANSPORTING ATPASE"/>
    <property type="match status" value="1"/>
</dbReference>
<feature type="binding site" evidence="14">
    <location>
        <position position="948"/>
    </location>
    <ligand>
        <name>ATP</name>
        <dbReference type="ChEBI" id="CHEBI:30616"/>
    </ligand>
</feature>
<evidence type="ECO:0000256" key="3">
    <source>
        <dbReference type="ARBA" id="ARBA00022692"/>
    </source>
</evidence>
<feature type="binding site" evidence="14">
    <location>
        <position position="685"/>
    </location>
    <ligand>
        <name>ATP</name>
        <dbReference type="ChEBI" id="CHEBI:30616"/>
    </ligand>
</feature>
<keyword evidence="8 16" id="KW-1278">Translocase</keyword>
<dbReference type="PROSITE" id="PS00154">
    <property type="entry name" value="ATPASE_E1_E2"/>
    <property type="match status" value="1"/>
</dbReference>
<comment type="similarity">
    <text evidence="2 16">Belongs to the cation transport ATPase (P-type) (TC 3.A.3) family. Type IV subfamily.</text>
</comment>
<dbReference type="InterPro" id="IPR023299">
    <property type="entry name" value="ATPase_P-typ_cyto_dom_N"/>
</dbReference>
<dbReference type="Pfam" id="PF16212">
    <property type="entry name" value="PhoLip_ATPase_C"/>
    <property type="match status" value="1"/>
</dbReference>
<dbReference type="SFLD" id="SFLDG00002">
    <property type="entry name" value="C1.7:_P-type_atpase_like"/>
    <property type="match status" value="1"/>
</dbReference>
<dbReference type="GO" id="GO:0000287">
    <property type="term" value="F:magnesium ion binding"/>
    <property type="evidence" value="ECO:0007669"/>
    <property type="project" value="UniProtKB-UniRule"/>
</dbReference>
<feature type="binding site" evidence="14">
    <location>
        <position position="722"/>
    </location>
    <ligand>
        <name>ATP</name>
        <dbReference type="ChEBI" id="CHEBI:30616"/>
    </ligand>
</feature>
<protein>
    <recommendedName>
        <fullName evidence="16">Phospholipid-transporting ATPase</fullName>
        <ecNumber evidence="16">7.6.2.1</ecNumber>
    </recommendedName>
</protein>
<dbReference type="NCBIfam" id="TIGR01494">
    <property type="entry name" value="ATPase_P-type"/>
    <property type="match status" value="1"/>
</dbReference>
<evidence type="ECO:0000256" key="1">
    <source>
        <dbReference type="ARBA" id="ARBA00004141"/>
    </source>
</evidence>
<dbReference type="SUPFAM" id="SSF81660">
    <property type="entry name" value="Metal cation-transporting ATPase, ATP-binding domain N"/>
    <property type="match status" value="1"/>
</dbReference>
<dbReference type="Gene3D" id="3.40.1110.10">
    <property type="entry name" value="Calcium-transporting ATPase, cytoplasmic domain N"/>
    <property type="match status" value="2"/>
</dbReference>
<dbReference type="GO" id="GO:0005524">
    <property type="term" value="F:ATP binding"/>
    <property type="evidence" value="ECO:0007669"/>
    <property type="project" value="UniProtKB-UniRule"/>
</dbReference>
<dbReference type="GO" id="GO:0045332">
    <property type="term" value="P:phospholipid translocation"/>
    <property type="evidence" value="ECO:0007669"/>
    <property type="project" value="TreeGrafter"/>
</dbReference>
<feature type="binding site" evidence="15">
    <location>
        <position position="972"/>
    </location>
    <ligand>
        <name>Mg(2+)</name>
        <dbReference type="ChEBI" id="CHEBI:18420"/>
    </ligand>
</feature>
<dbReference type="InterPro" id="IPR006539">
    <property type="entry name" value="P-type_ATPase_IV"/>
</dbReference>
<feature type="transmembrane region" description="Helical" evidence="16">
    <location>
        <begin position="106"/>
        <end position="124"/>
    </location>
</feature>
<dbReference type="SFLD" id="SFLDF00027">
    <property type="entry name" value="p-type_atpase"/>
    <property type="match status" value="1"/>
</dbReference>
<dbReference type="InterPro" id="IPR001757">
    <property type="entry name" value="P_typ_ATPase"/>
</dbReference>
<dbReference type="InterPro" id="IPR023214">
    <property type="entry name" value="HAD_sf"/>
</dbReference>
<keyword evidence="3 16" id="KW-0812">Transmembrane</keyword>
<keyword evidence="9 16" id="KW-1133">Transmembrane helix</keyword>
<dbReference type="InterPro" id="IPR023298">
    <property type="entry name" value="ATPase_P-typ_TM_dom_sf"/>
</dbReference>
<dbReference type="GO" id="GO:0140326">
    <property type="term" value="F:ATPase-coupled intramembrane lipid transporter activity"/>
    <property type="evidence" value="ECO:0007669"/>
    <property type="project" value="UniProtKB-EC"/>
</dbReference>
<keyword evidence="21" id="KW-1185">Reference proteome</keyword>
<feature type="region of interest" description="Disordered" evidence="17">
    <location>
        <begin position="490"/>
        <end position="542"/>
    </location>
</feature>
<dbReference type="Gene3D" id="1.20.1110.10">
    <property type="entry name" value="Calcium-transporting ATPase, transmembrane domain"/>
    <property type="match status" value="1"/>
</dbReference>